<feature type="signal peptide" evidence="1">
    <location>
        <begin position="1"/>
        <end position="23"/>
    </location>
</feature>
<dbReference type="OrthoDB" id="7026515at2"/>
<evidence type="ECO:0000313" key="2">
    <source>
        <dbReference type="EMBL" id="OPA86089.1"/>
    </source>
</evidence>
<name>A0A1T2Y203_PSEFL</name>
<dbReference type="AlphaFoldDB" id="A0A1T2Y203"/>
<dbReference type="InterPro" id="IPR007540">
    <property type="entry name" value="Fimbrial_CS1-type"/>
</dbReference>
<keyword evidence="1" id="KW-0732">Signal</keyword>
<gene>
    <name evidence="2" type="ORF">BFW87_25385</name>
</gene>
<dbReference type="GO" id="GO:0009289">
    <property type="term" value="C:pilus"/>
    <property type="evidence" value="ECO:0007669"/>
    <property type="project" value="InterPro"/>
</dbReference>
<reference evidence="2 3" key="1">
    <citation type="submission" date="2016-12" db="EMBL/GenBank/DDBJ databases">
        <title>Draft genome sequences of seven strains of Pseudomonas fluorescens that produce 4-formylaminooxyvinylglycine.</title>
        <authorList>
            <person name="Okrent R.A."/>
            <person name="Manning V.A."/>
            <person name="Trippe K.M."/>
        </authorList>
    </citation>
    <scope>NUCLEOTIDE SEQUENCE [LARGE SCALE GENOMIC DNA]</scope>
    <source>
        <strain evidence="2 3">P5A</strain>
    </source>
</reference>
<dbReference type="Proteomes" id="UP000190965">
    <property type="component" value="Unassembled WGS sequence"/>
</dbReference>
<evidence type="ECO:0000256" key="1">
    <source>
        <dbReference type="SAM" id="SignalP"/>
    </source>
</evidence>
<feature type="chain" id="PRO_5012526832" description="Adhesin" evidence="1">
    <location>
        <begin position="24"/>
        <end position="164"/>
    </location>
</feature>
<accession>A0A1T2Y203</accession>
<dbReference type="Pfam" id="PF04449">
    <property type="entry name" value="Fimbrial_CS1"/>
    <property type="match status" value="1"/>
</dbReference>
<dbReference type="EMBL" id="MSDF01000052">
    <property type="protein sequence ID" value="OPA86089.1"/>
    <property type="molecule type" value="Genomic_DNA"/>
</dbReference>
<sequence length="164" mass="17004">MFKKLAIAAPMAFLAMASTGAFAAGEASHSIQLTAHVPTNSFHVLPVNADVVTAPQVLVYNIANSNFTPLVESFDVKHTAGSISASIDEPNAYLFNGNTKINLNVVFNDVKLSATPILVVSAADALPGTRVDLEITPVAAPATGYVPGDYTGTVAMTFDAVVTP</sequence>
<organism evidence="2 3">
    <name type="scientific">Pseudomonas fluorescens</name>
    <dbReference type="NCBI Taxonomy" id="294"/>
    <lineage>
        <taxon>Bacteria</taxon>
        <taxon>Pseudomonadati</taxon>
        <taxon>Pseudomonadota</taxon>
        <taxon>Gammaproteobacteria</taxon>
        <taxon>Pseudomonadales</taxon>
        <taxon>Pseudomonadaceae</taxon>
        <taxon>Pseudomonas</taxon>
    </lineage>
</organism>
<comment type="caution">
    <text evidence="2">The sequence shown here is derived from an EMBL/GenBank/DDBJ whole genome shotgun (WGS) entry which is preliminary data.</text>
</comment>
<proteinExistence type="predicted"/>
<protein>
    <recommendedName>
        <fullName evidence="4">Adhesin</fullName>
    </recommendedName>
</protein>
<dbReference type="RefSeq" id="WP_078742460.1">
    <property type="nucleotide sequence ID" value="NZ_MSDF01000052.1"/>
</dbReference>
<dbReference type="Gene3D" id="2.60.40.2040">
    <property type="entry name" value="CFA/I fimbrial subunit E, pilin domain"/>
    <property type="match status" value="1"/>
</dbReference>
<evidence type="ECO:0000313" key="3">
    <source>
        <dbReference type="Proteomes" id="UP000190965"/>
    </source>
</evidence>
<evidence type="ECO:0008006" key="4">
    <source>
        <dbReference type="Google" id="ProtNLM"/>
    </source>
</evidence>